<protein>
    <submittedName>
        <fullName evidence="2">Uncharacterized protein</fullName>
    </submittedName>
</protein>
<evidence type="ECO:0000313" key="2">
    <source>
        <dbReference type="EMBL" id="ARF13888.1"/>
    </source>
</evidence>
<gene>
    <name evidence="2" type="ORF">SporoS204_06865</name>
</gene>
<keyword evidence="3" id="KW-1185">Reference proteome</keyword>
<keyword evidence="1" id="KW-1133">Transmembrane helix</keyword>
<evidence type="ECO:0000313" key="3">
    <source>
        <dbReference type="Proteomes" id="UP000192486"/>
    </source>
</evidence>
<feature type="transmembrane region" description="Helical" evidence="1">
    <location>
        <begin position="7"/>
        <end position="27"/>
    </location>
</feature>
<reference evidence="2 3" key="1">
    <citation type="submission" date="2016-04" db="EMBL/GenBank/DDBJ databases">
        <title>Comparative Genomics and Epigenetics of Sporosarcina ureae.</title>
        <authorList>
            <person name="Oliver A.S."/>
            <person name="Cooper K.K."/>
        </authorList>
    </citation>
    <scope>NUCLEOTIDE SEQUENCE [LARGE SCALE GENOMIC DNA]</scope>
    <source>
        <strain evidence="2 3">S204</strain>
    </source>
</reference>
<organism evidence="2 3">
    <name type="scientific">Sporosarcina ureae</name>
    <dbReference type="NCBI Taxonomy" id="1571"/>
    <lineage>
        <taxon>Bacteria</taxon>
        <taxon>Bacillati</taxon>
        <taxon>Bacillota</taxon>
        <taxon>Bacilli</taxon>
        <taxon>Bacillales</taxon>
        <taxon>Caryophanaceae</taxon>
        <taxon>Sporosarcina</taxon>
    </lineage>
</organism>
<keyword evidence="1" id="KW-0472">Membrane</keyword>
<accession>A0ABM6JV03</accession>
<dbReference type="EMBL" id="CP015108">
    <property type="protein sequence ID" value="ARF13888.1"/>
    <property type="molecule type" value="Genomic_DNA"/>
</dbReference>
<feature type="transmembrane region" description="Helical" evidence="1">
    <location>
        <begin position="33"/>
        <end position="55"/>
    </location>
</feature>
<name>A0ABM6JV03_SPOUR</name>
<keyword evidence="1" id="KW-0812">Transmembrane</keyword>
<dbReference type="RefSeq" id="WP_029054200.1">
    <property type="nucleotide sequence ID" value="NZ_CP015108.1"/>
</dbReference>
<proteinExistence type="predicted"/>
<evidence type="ECO:0000256" key="1">
    <source>
        <dbReference type="SAM" id="Phobius"/>
    </source>
</evidence>
<dbReference type="Proteomes" id="UP000192486">
    <property type="component" value="Chromosome"/>
</dbReference>
<sequence>MSKKLAMYLSMLVIGFTFLFLAIFLDLPEKLKWLFLAIAIILNVTCAIAAMRIGLNEMKPSKK</sequence>